<keyword evidence="9" id="KW-0695">RNA-directed DNA polymerase</keyword>
<keyword evidence="4" id="KW-0460">Magnesium</keyword>
<evidence type="ECO:0000313" key="9">
    <source>
        <dbReference type="EMBL" id="AKB71551.1"/>
    </source>
</evidence>
<comment type="catalytic activity">
    <reaction evidence="7">
        <text>DNA(n) + a 2'-deoxyribonucleoside 5'-triphosphate = DNA(n+1) + diphosphate</text>
        <dbReference type="Rhea" id="RHEA:22508"/>
        <dbReference type="Rhea" id="RHEA-COMP:17339"/>
        <dbReference type="Rhea" id="RHEA-COMP:17340"/>
        <dbReference type="ChEBI" id="CHEBI:33019"/>
        <dbReference type="ChEBI" id="CHEBI:61560"/>
        <dbReference type="ChEBI" id="CHEBI:173112"/>
        <dbReference type="EC" id="2.7.7.49"/>
    </reaction>
</comment>
<dbReference type="Pfam" id="PF00078">
    <property type="entry name" value="RVT_1"/>
    <property type="match status" value="1"/>
</dbReference>
<evidence type="ECO:0000256" key="3">
    <source>
        <dbReference type="ARBA" id="ARBA00022723"/>
    </source>
</evidence>
<keyword evidence="5" id="KW-0051">Antiviral defense</keyword>
<dbReference type="GO" id="GO:0046872">
    <property type="term" value="F:metal ion binding"/>
    <property type="evidence" value="ECO:0007669"/>
    <property type="project" value="UniProtKB-KW"/>
</dbReference>
<dbReference type="GO" id="GO:0003723">
    <property type="term" value="F:RNA binding"/>
    <property type="evidence" value="ECO:0007669"/>
    <property type="project" value="InterPro"/>
</dbReference>
<evidence type="ECO:0000259" key="8">
    <source>
        <dbReference type="PROSITE" id="PS50878"/>
    </source>
</evidence>
<name>A0A0E3RW41_METMZ</name>
<dbReference type="GeneID" id="25455604"/>
<sequence length="560" mass="64971">MNCSAICDEKQFEEFMDSLQPSISKEEYDTQYESFLMLSEKNLPYIYDLNHLSLLIGESTKQLDFFVRNKRKIYVSYRMKKKRGGYRTIDVPSKKLKFVQRWILQNILYNIKVSKHSHGFIPGRSIATNAKIHVGQELVMGIDLKDFFPSIKFNRVRGFFKSVGYNNHISTILADLCTFNWQLPQGAPTSPMISNLIASRLDRRLAGFCKKKELLYSRYADDITISGGKVLPRYKTLIFRIITEEGFEINCEKVRIQGRGSCQLVTGLVVNDKVSIGRRKKRIIKSLVHKISENGSIEANETENPFFKEMVYGLLSFTNVVDPEFAQPLIEKLNLIDWKEFTEAYSQYQKSEIIERSFKKCPTIRRILFNDLEFFKGIKLIPQNELTKEFLKELSLLKEKCSEHKKENCQDCLLTEEISDKTCMKYILGHYIGSTGGAHHGHEVYDIGEITEYKSQEVFVAFLMKSKDDTNSKNSLFTQFFDCTENGGIDIISVVSTEDLDHKTILRLQRVMKQFAKEHLYCLILRKEMASILYSFKKEFSKNNREKSLFHNGDQSSLLI</sequence>
<dbReference type="PANTHER" id="PTHR34047">
    <property type="entry name" value="NUCLEAR INTRON MATURASE 1, MITOCHONDRIAL-RELATED"/>
    <property type="match status" value="1"/>
</dbReference>
<evidence type="ECO:0000256" key="4">
    <source>
        <dbReference type="ARBA" id="ARBA00022842"/>
    </source>
</evidence>
<proteinExistence type="inferred from homology"/>
<dbReference type="GO" id="GO:0003964">
    <property type="term" value="F:RNA-directed DNA polymerase activity"/>
    <property type="evidence" value="ECO:0007669"/>
    <property type="project" value="UniProtKB-KW"/>
</dbReference>
<dbReference type="RefSeq" id="WP_052727594.1">
    <property type="nucleotide sequence ID" value="NZ_CP009514.1"/>
</dbReference>
<dbReference type="PROSITE" id="PS50878">
    <property type="entry name" value="RT_POL"/>
    <property type="match status" value="1"/>
</dbReference>
<keyword evidence="2 9" id="KW-0548">Nucleotidyltransferase</keyword>
<organism evidence="9 10">
    <name type="scientific">Methanosarcina mazei C16</name>
    <dbReference type="NCBI Taxonomy" id="1434113"/>
    <lineage>
        <taxon>Archaea</taxon>
        <taxon>Methanobacteriati</taxon>
        <taxon>Methanobacteriota</taxon>
        <taxon>Stenosarchaea group</taxon>
        <taxon>Methanomicrobia</taxon>
        <taxon>Methanosarcinales</taxon>
        <taxon>Methanosarcinaceae</taxon>
        <taxon>Methanosarcina</taxon>
    </lineage>
</organism>
<dbReference type="PATRIC" id="fig|1434113.4.peg.2073"/>
<gene>
    <name evidence="9" type="ORF">MSMAC_1661</name>
</gene>
<evidence type="ECO:0000256" key="1">
    <source>
        <dbReference type="ARBA" id="ARBA00022679"/>
    </source>
</evidence>
<dbReference type="PRINTS" id="PR00866">
    <property type="entry name" value="RNADNAPOLMS"/>
</dbReference>
<dbReference type="KEGG" id="mmac:MSMAC_1661"/>
<dbReference type="EC" id="2.7.7.49" evidence="9"/>
<dbReference type="CDD" id="cd03487">
    <property type="entry name" value="RT_Bac_retron_II"/>
    <property type="match status" value="1"/>
</dbReference>
<reference evidence="9 10" key="1">
    <citation type="submission" date="2014-07" db="EMBL/GenBank/DDBJ databases">
        <title>Methanogenic archaea and the global carbon cycle.</title>
        <authorList>
            <person name="Henriksen J.R."/>
            <person name="Luke J."/>
            <person name="Reinhart S."/>
            <person name="Benedict M.N."/>
            <person name="Youngblut N.D."/>
            <person name="Metcalf M.E."/>
            <person name="Whitaker R.J."/>
            <person name="Metcalf W.W."/>
        </authorList>
    </citation>
    <scope>NUCLEOTIDE SEQUENCE [LARGE SCALE GENOMIC DNA]</scope>
    <source>
        <strain evidence="9 10">C16</strain>
    </source>
</reference>
<dbReference type="InterPro" id="IPR043502">
    <property type="entry name" value="DNA/RNA_pol_sf"/>
</dbReference>
<dbReference type="HOGENOM" id="CLU_503103_0_0_2"/>
<dbReference type="GO" id="GO:0051607">
    <property type="term" value="P:defense response to virus"/>
    <property type="evidence" value="ECO:0007669"/>
    <property type="project" value="UniProtKB-KW"/>
</dbReference>
<dbReference type="InterPro" id="IPR000123">
    <property type="entry name" value="Reverse_transcriptase_msDNA"/>
</dbReference>
<feature type="domain" description="Reverse transcriptase" evidence="8">
    <location>
        <begin position="59"/>
        <end position="270"/>
    </location>
</feature>
<dbReference type="Proteomes" id="UP000033071">
    <property type="component" value="Chromosome"/>
</dbReference>
<evidence type="ECO:0000256" key="2">
    <source>
        <dbReference type="ARBA" id="ARBA00022695"/>
    </source>
</evidence>
<dbReference type="NCBIfam" id="NF038233">
    <property type="entry name" value="retron_St85_RT"/>
    <property type="match status" value="1"/>
</dbReference>
<evidence type="ECO:0000256" key="6">
    <source>
        <dbReference type="ARBA" id="ARBA00034120"/>
    </source>
</evidence>
<evidence type="ECO:0000256" key="7">
    <source>
        <dbReference type="ARBA" id="ARBA00048173"/>
    </source>
</evidence>
<dbReference type="InterPro" id="IPR051083">
    <property type="entry name" value="GrpII_Intron_Splice-Mob/Def"/>
</dbReference>
<accession>A0A0E3RW41</accession>
<comment type="similarity">
    <text evidence="6">Belongs to the bacterial reverse transcriptase family.</text>
</comment>
<keyword evidence="3" id="KW-0479">Metal-binding</keyword>
<dbReference type="InterPro" id="IPR000477">
    <property type="entry name" value="RT_dom"/>
</dbReference>
<dbReference type="EMBL" id="CP009514">
    <property type="protein sequence ID" value="AKB71551.1"/>
    <property type="molecule type" value="Genomic_DNA"/>
</dbReference>
<evidence type="ECO:0000256" key="5">
    <source>
        <dbReference type="ARBA" id="ARBA00023118"/>
    </source>
</evidence>
<evidence type="ECO:0000313" key="10">
    <source>
        <dbReference type="Proteomes" id="UP000033071"/>
    </source>
</evidence>
<dbReference type="SUPFAM" id="SSF56672">
    <property type="entry name" value="DNA/RNA polymerases"/>
    <property type="match status" value="1"/>
</dbReference>
<protein>
    <submittedName>
        <fullName evidence="9">Retron-type RNA-directed DNA polymerase</fullName>
        <ecNumber evidence="9">2.7.7.49</ecNumber>
    </submittedName>
</protein>
<dbReference type="AlphaFoldDB" id="A0A0E3RW41"/>
<keyword evidence="1 9" id="KW-0808">Transferase</keyword>
<dbReference type="PANTHER" id="PTHR34047:SF7">
    <property type="entry name" value="RNA-DIRECTED DNA POLYMERASE"/>
    <property type="match status" value="1"/>
</dbReference>